<evidence type="ECO:0000313" key="3">
    <source>
        <dbReference type="EMBL" id="ARO46390.1"/>
    </source>
</evidence>
<accession>A0A1W6QY26</accession>
<keyword evidence="3" id="KW-0614">Plasmid</keyword>
<organism evidence="3">
    <name type="scientific">Pseudomonas putida</name>
    <name type="common">Arthrobacter siderocapsulatus</name>
    <dbReference type="NCBI Taxonomy" id="303"/>
    <lineage>
        <taxon>Bacteria</taxon>
        <taxon>Pseudomonadati</taxon>
        <taxon>Pseudomonadota</taxon>
        <taxon>Gammaproteobacteria</taxon>
        <taxon>Pseudomonadales</taxon>
        <taxon>Pseudomonadaceae</taxon>
        <taxon>Pseudomonas</taxon>
    </lineage>
</organism>
<geneLocation type="plasmid" evidence="3">
    <name>p12969-2</name>
</geneLocation>
<feature type="region of interest" description="Disordered" evidence="1">
    <location>
        <begin position="160"/>
        <end position="182"/>
    </location>
</feature>
<feature type="signal peptide" evidence="2">
    <location>
        <begin position="1"/>
        <end position="35"/>
    </location>
</feature>
<keyword evidence="2" id="KW-0732">Signal</keyword>
<evidence type="ECO:0000256" key="2">
    <source>
        <dbReference type="SAM" id="SignalP"/>
    </source>
</evidence>
<sequence length="182" mass="18655">MMLLAAECSWRTGMKTLTRALFVVLLLSSAVTANAATCRSGEAAVRGGEAGLARDQDAADTTQTAAQTSSDILGKCVGGITGIFSTTSFPDLSAIWQMIKDKVCSIASSSVNGVISEVNGQINGVMSEVNGAVTDAVNQTGVNDTGLGTVVGSGDTHISNPVEVGHTSDPADSSTNWNEVWK</sequence>
<dbReference type="EMBL" id="KY270855">
    <property type="protein sequence ID" value="ARO46390.1"/>
    <property type="molecule type" value="Genomic_DNA"/>
</dbReference>
<evidence type="ECO:0000256" key="1">
    <source>
        <dbReference type="SAM" id="MobiDB-lite"/>
    </source>
</evidence>
<feature type="compositionally biased region" description="Polar residues" evidence="1">
    <location>
        <begin position="170"/>
        <end position="182"/>
    </location>
</feature>
<reference evidence="3" key="1">
    <citation type="submission" date="2016-11" db="EMBL/GenBank/DDBJ databases">
        <title>The novel Pseudomonas putida plasmid p12969-2 harbors an In127-carrying multidrug-resistant region.</title>
        <authorList>
            <person name="Xu Y."/>
            <person name="Niu Y."/>
            <person name="Sun F."/>
            <person name="Yang Y."/>
            <person name="Luo W."/>
            <person name="Wang Z."/>
        </authorList>
    </citation>
    <scope>NUCLEOTIDE SEQUENCE</scope>
    <source>
        <strain evidence="3">12969</strain>
        <plasmid evidence="3">p12969-2</plasmid>
    </source>
</reference>
<dbReference type="AlphaFoldDB" id="A0A1W6QY26"/>
<name>A0A1W6QY26_PSEPU</name>
<gene>
    <name evidence="3" type="primary">traL</name>
</gene>
<proteinExistence type="predicted"/>
<feature type="chain" id="PRO_5012122531" evidence="2">
    <location>
        <begin position="36"/>
        <end position="182"/>
    </location>
</feature>
<protein>
    <submittedName>
        <fullName evidence="3">Conjugal transfer protein TraL</fullName>
    </submittedName>
</protein>